<evidence type="ECO:0000313" key="9">
    <source>
        <dbReference type="Proteomes" id="UP001482620"/>
    </source>
</evidence>
<evidence type="ECO:0000256" key="4">
    <source>
        <dbReference type="ARBA" id="ARBA00023002"/>
    </source>
</evidence>
<dbReference type="PANTHER" id="PTHR24302">
    <property type="entry name" value="CYTOCHROME P450 FAMILY 3"/>
    <property type="match status" value="1"/>
</dbReference>
<dbReference type="InterPro" id="IPR008072">
    <property type="entry name" value="Cyt_P450_E_CYP3A"/>
</dbReference>
<evidence type="ECO:0000256" key="5">
    <source>
        <dbReference type="ARBA" id="ARBA00023004"/>
    </source>
</evidence>
<comment type="catalytic activity">
    <reaction evidence="7">
        <text>an organic molecule + reduced [NADPH--hemoprotein reductase] + O2 = an alcohol + oxidized [NADPH--hemoprotein reductase] + H2O + H(+)</text>
        <dbReference type="Rhea" id="RHEA:17149"/>
        <dbReference type="Rhea" id="RHEA-COMP:11964"/>
        <dbReference type="Rhea" id="RHEA-COMP:11965"/>
        <dbReference type="ChEBI" id="CHEBI:15377"/>
        <dbReference type="ChEBI" id="CHEBI:15378"/>
        <dbReference type="ChEBI" id="CHEBI:15379"/>
        <dbReference type="ChEBI" id="CHEBI:30879"/>
        <dbReference type="ChEBI" id="CHEBI:57618"/>
        <dbReference type="ChEBI" id="CHEBI:58210"/>
        <dbReference type="ChEBI" id="CHEBI:142491"/>
        <dbReference type="EC" id="1.14.14.1"/>
    </reaction>
</comment>
<name>A0ABV0UZK5_9TELE</name>
<proteinExistence type="inferred from homology"/>
<keyword evidence="5 7" id="KW-0408">Iron</keyword>
<protein>
    <recommendedName>
        <fullName evidence="7">Cytochrome P450 3A</fullName>
        <ecNumber evidence="7">1.14.14.-</ecNumber>
    </recommendedName>
</protein>
<dbReference type="PRINTS" id="PR01689">
    <property type="entry name" value="EP450IICYP3A"/>
</dbReference>
<comment type="subcellular location">
    <subcellularLocation>
        <location evidence="7">Endoplasmic reticulum membrane</location>
    </subcellularLocation>
    <subcellularLocation>
        <location evidence="7">Microsome membrane</location>
    </subcellularLocation>
</comment>
<comment type="function">
    <text evidence="7">Cytochromes P450 are a group of heme-thiolate monooxygenases. In liver microsomes, this enzyme is involved in an NADPH-dependent electron transport pathway. It oxidizes a variety of structurally unrelated compounds, including steroids, fatty acids, and xenobiotics.</text>
</comment>
<keyword evidence="6 7" id="KW-0503">Monooxygenase</keyword>
<dbReference type="InterPro" id="IPR036396">
    <property type="entry name" value="Cyt_P450_sf"/>
</dbReference>
<dbReference type="Proteomes" id="UP001482620">
    <property type="component" value="Unassembled WGS sequence"/>
</dbReference>
<dbReference type="SUPFAM" id="SSF48264">
    <property type="entry name" value="Cytochrome P450"/>
    <property type="match status" value="1"/>
</dbReference>
<comment type="similarity">
    <text evidence="1 7">Belongs to the cytochrome P450 family.</text>
</comment>
<evidence type="ECO:0000256" key="2">
    <source>
        <dbReference type="ARBA" id="ARBA00022617"/>
    </source>
</evidence>
<keyword evidence="7" id="KW-0256">Endoplasmic reticulum</keyword>
<keyword evidence="9" id="KW-1185">Reference proteome</keyword>
<keyword evidence="2 7" id="KW-0349">Heme</keyword>
<dbReference type="InterPro" id="IPR050705">
    <property type="entry name" value="Cytochrome_P450_3A"/>
</dbReference>
<keyword evidence="7" id="KW-0492">Microsome</keyword>
<accession>A0ABV0UZK5</accession>
<evidence type="ECO:0000256" key="3">
    <source>
        <dbReference type="ARBA" id="ARBA00022723"/>
    </source>
</evidence>
<evidence type="ECO:0000256" key="6">
    <source>
        <dbReference type="ARBA" id="ARBA00023033"/>
    </source>
</evidence>
<keyword evidence="3 7" id="KW-0479">Metal-binding</keyword>
<sequence length="134" mass="15736">MEKLKQMDLNEPIHVKQFVSPYSLDVVTSASFSVEIDSINNVNDPVHAHMQKILNFRFWPFLLLSIFPFGRHLLKLLKVELMPRSSLDFFYDIIKKFKDQHIAEESTRGDFLQVMIRNEIPESDLKSENEQPSK</sequence>
<comment type="caution">
    <text evidence="8">The sequence shown here is derived from an EMBL/GenBank/DDBJ whole genome shotgun (WGS) entry which is preliminary data.</text>
</comment>
<evidence type="ECO:0000313" key="8">
    <source>
        <dbReference type="EMBL" id="MEQ2250241.1"/>
    </source>
</evidence>
<keyword evidence="4 7" id="KW-0560">Oxidoreductase</keyword>
<evidence type="ECO:0000256" key="7">
    <source>
        <dbReference type="RuleBase" id="RU368049"/>
    </source>
</evidence>
<dbReference type="Gene3D" id="1.10.630.10">
    <property type="entry name" value="Cytochrome P450"/>
    <property type="match status" value="1"/>
</dbReference>
<dbReference type="PANTHER" id="PTHR24302:SF17">
    <property type="entry name" value="CYTOCHROME P450, FAMILY 3, SUBFAMILY C, POLYPEPTIDE 4-RELATED"/>
    <property type="match status" value="1"/>
</dbReference>
<evidence type="ECO:0000256" key="1">
    <source>
        <dbReference type="ARBA" id="ARBA00010617"/>
    </source>
</evidence>
<feature type="non-terminal residue" evidence="8">
    <location>
        <position position="134"/>
    </location>
</feature>
<comment type="cofactor">
    <cofactor evidence="7">
        <name>heme</name>
        <dbReference type="ChEBI" id="CHEBI:30413"/>
    </cofactor>
</comment>
<gene>
    <name evidence="8" type="ORF">ILYODFUR_037923</name>
</gene>
<dbReference type="EMBL" id="JAHRIQ010089909">
    <property type="protein sequence ID" value="MEQ2250241.1"/>
    <property type="molecule type" value="Genomic_DNA"/>
</dbReference>
<organism evidence="8 9">
    <name type="scientific">Ilyodon furcidens</name>
    <name type="common">goldbreast splitfin</name>
    <dbReference type="NCBI Taxonomy" id="33524"/>
    <lineage>
        <taxon>Eukaryota</taxon>
        <taxon>Metazoa</taxon>
        <taxon>Chordata</taxon>
        <taxon>Craniata</taxon>
        <taxon>Vertebrata</taxon>
        <taxon>Euteleostomi</taxon>
        <taxon>Actinopterygii</taxon>
        <taxon>Neopterygii</taxon>
        <taxon>Teleostei</taxon>
        <taxon>Neoteleostei</taxon>
        <taxon>Acanthomorphata</taxon>
        <taxon>Ovalentaria</taxon>
        <taxon>Atherinomorphae</taxon>
        <taxon>Cyprinodontiformes</taxon>
        <taxon>Goodeidae</taxon>
        <taxon>Ilyodon</taxon>
    </lineage>
</organism>
<dbReference type="EC" id="1.14.14.-" evidence="7"/>
<reference evidence="8 9" key="1">
    <citation type="submission" date="2021-06" db="EMBL/GenBank/DDBJ databases">
        <authorList>
            <person name="Palmer J.M."/>
        </authorList>
    </citation>
    <scope>NUCLEOTIDE SEQUENCE [LARGE SCALE GENOMIC DNA]</scope>
    <source>
        <strain evidence="9">if_2019</strain>
        <tissue evidence="8">Muscle</tissue>
    </source>
</reference>